<gene>
    <name evidence="2" type="ORF">CARN7_2536</name>
</gene>
<protein>
    <submittedName>
        <fullName evidence="2">Uncharacterized protein</fullName>
    </submittedName>
</protein>
<feature type="coiled-coil region" evidence="1">
    <location>
        <begin position="68"/>
        <end position="95"/>
    </location>
</feature>
<evidence type="ECO:0000256" key="1">
    <source>
        <dbReference type="SAM" id="Coils"/>
    </source>
</evidence>
<reference evidence="2" key="1">
    <citation type="submission" date="2009-10" db="EMBL/GenBank/DDBJ databases">
        <title>Diversity of trophic interactions inside an arsenic-rich microbial ecosystem.</title>
        <authorList>
            <person name="Bertin P.N."/>
            <person name="Heinrich-Salmeron A."/>
            <person name="Pelletier E."/>
            <person name="Goulhen-Chollet F."/>
            <person name="Arsene-Ploetze F."/>
            <person name="Gallien S."/>
            <person name="Calteau A."/>
            <person name="Vallenet D."/>
            <person name="Casiot C."/>
            <person name="Chane-Woon-Ming B."/>
            <person name="Giloteaux L."/>
            <person name="Barakat M."/>
            <person name="Bonnefoy V."/>
            <person name="Bruneel O."/>
            <person name="Chandler M."/>
            <person name="Cleiss J."/>
            <person name="Duran R."/>
            <person name="Elbaz-Poulichet F."/>
            <person name="Fonknechten N."/>
            <person name="Lauga B."/>
            <person name="Mornico D."/>
            <person name="Ortet P."/>
            <person name="Schaeffer C."/>
            <person name="Siguier P."/>
            <person name="Alexander Thil Smith A."/>
            <person name="Van Dorsselaer A."/>
            <person name="Weissenbach J."/>
            <person name="Medigue C."/>
            <person name="Le Paslier D."/>
        </authorList>
    </citation>
    <scope>NUCLEOTIDE SEQUENCE</scope>
</reference>
<evidence type="ECO:0000313" key="2">
    <source>
        <dbReference type="EMBL" id="CBI11696.1"/>
    </source>
</evidence>
<sequence length="195" mass="22918">MSWEDDKSEDKPCPCGKSHFTITFRSNDWGQHEERWLMYCPECARTHGLYSYIVSHKGLSDTRYIWLSKRQLRELKELEDLIRELKDALAAHLRFRYGAHWTRYFMGKPKKEIWAEVTDNGSRYPQLSTFYSHVRQVGLESVLNGYLQYDKVSIVTHILHLDDSDLASRVVRIRDLESSLAAKNDAIRAEGVHRQ</sequence>
<organism evidence="2">
    <name type="scientific">mine drainage metagenome</name>
    <dbReference type="NCBI Taxonomy" id="410659"/>
    <lineage>
        <taxon>unclassified sequences</taxon>
        <taxon>metagenomes</taxon>
        <taxon>ecological metagenomes</taxon>
    </lineage>
</organism>
<proteinExistence type="predicted"/>
<comment type="caution">
    <text evidence="2">The sequence shown here is derived from an EMBL/GenBank/DDBJ whole genome shotgun (WGS) entry which is preliminary data.</text>
</comment>
<keyword evidence="1" id="KW-0175">Coiled coil</keyword>
<name>E6QWS2_9ZZZZ</name>
<accession>E6QWS2</accession>
<dbReference type="AlphaFoldDB" id="E6QWS2"/>
<dbReference type="EMBL" id="CABR01000159">
    <property type="protein sequence ID" value="CBI11696.1"/>
    <property type="molecule type" value="Genomic_DNA"/>
</dbReference>